<protein>
    <submittedName>
        <fullName evidence="1">Uncharacterized protein</fullName>
    </submittedName>
</protein>
<organism evidence="1">
    <name type="scientific">Anguilla anguilla</name>
    <name type="common">European freshwater eel</name>
    <name type="synonym">Muraena anguilla</name>
    <dbReference type="NCBI Taxonomy" id="7936"/>
    <lineage>
        <taxon>Eukaryota</taxon>
        <taxon>Metazoa</taxon>
        <taxon>Chordata</taxon>
        <taxon>Craniata</taxon>
        <taxon>Vertebrata</taxon>
        <taxon>Euteleostomi</taxon>
        <taxon>Actinopterygii</taxon>
        <taxon>Neopterygii</taxon>
        <taxon>Teleostei</taxon>
        <taxon>Anguilliformes</taxon>
        <taxon>Anguillidae</taxon>
        <taxon>Anguilla</taxon>
    </lineage>
</organism>
<dbReference type="EMBL" id="GBXM01019065">
    <property type="protein sequence ID" value="JAH89512.1"/>
    <property type="molecule type" value="Transcribed_RNA"/>
</dbReference>
<proteinExistence type="predicted"/>
<reference evidence="1" key="1">
    <citation type="submission" date="2014-11" db="EMBL/GenBank/DDBJ databases">
        <authorList>
            <person name="Amaro Gonzalez C."/>
        </authorList>
    </citation>
    <scope>NUCLEOTIDE SEQUENCE</scope>
</reference>
<dbReference type="AlphaFoldDB" id="A0A0E9WGM5"/>
<name>A0A0E9WGM5_ANGAN</name>
<accession>A0A0E9WGM5</accession>
<reference evidence="1" key="2">
    <citation type="journal article" date="2015" name="Fish Shellfish Immunol.">
        <title>Early steps in the European eel (Anguilla anguilla)-Vibrio vulnificus interaction in the gills: Role of the RtxA13 toxin.</title>
        <authorList>
            <person name="Callol A."/>
            <person name="Pajuelo D."/>
            <person name="Ebbesson L."/>
            <person name="Teles M."/>
            <person name="MacKenzie S."/>
            <person name="Amaro C."/>
        </authorList>
    </citation>
    <scope>NUCLEOTIDE SEQUENCE</scope>
</reference>
<sequence length="52" mass="6000">MCQWACLVKYLLNNMRGKSQLVKSTSRRSVSMLVTRVSHRFCVSCVDTLSYL</sequence>
<evidence type="ECO:0000313" key="1">
    <source>
        <dbReference type="EMBL" id="JAH89512.1"/>
    </source>
</evidence>